<dbReference type="OrthoDB" id="9806005at2"/>
<dbReference type="PANTHER" id="PTHR41368">
    <property type="entry name" value="PROTEIN YGHO"/>
    <property type="match status" value="1"/>
</dbReference>
<proteinExistence type="predicted"/>
<accession>A0A2P8C7X9</accession>
<dbReference type="InterPro" id="IPR016181">
    <property type="entry name" value="Acyl_CoA_acyltransferase"/>
</dbReference>
<dbReference type="Proteomes" id="UP000240621">
    <property type="component" value="Unassembled WGS sequence"/>
</dbReference>
<dbReference type="PANTHER" id="PTHR41368:SF1">
    <property type="entry name" value="PROTEIN YGHO"/>
    <property type="match status" value="1"/>
</dbReference>
<protein>
    <recommendedName>
        <fullName evidence="5">N-acetyltransferase domain-containing protein</fullName>
    </recommendedName>
</protein>
<dbReference type="EMBL" id="PYGC01000011">
    <property type="protein sequence ID" value="PSK81075.1"/>
    <property type="molecule type" value="Genomic_DNA"/>
</dbReference>
<evidence type="ECO:0000313" key="1">
    <source>
        <dbReference type="EMBL" id="GET22193.1"/>
    </source>
</evidence>
<dbReference type="AlphaFoldDB" id="A0A2P8C7X9"/>
<dbReference type="Proteomes" id="UP000396862">
    <property type="component" value="Unassembled WGS sequence"/>
</dbReference>
<evidence type="ECO:0000313" key="2">
    <source>
        <dbReference type="EMBL" id="PSK81075.1"/>
    </source>
</evidence>
<evidence type="ECO:0008006" key="5">
    <source>
        <dbReference type="Google" id="ProtNLM"/>
    </source>
</evidence>
<gene>
    <name evidence="2" type="ORF">CLV93_11152</name>
    <name evidence="1" type="ORF">JCM18694_24390</name>
</gene>
<reference evidence="2 3" key="1">
    <citation type="submission" date="2018-03" db="EMBL/GenBank/DDBJ databases">
        <title>Genomic Encyclopedia of Archaeal and Bacterial Type Strains, Phase II (KMG-II): from individual species to whole genera.</title>
        <authorList>
            <person name="Goeker M."/>
        </authorList>
    </citation>
    <scope>NUCLEOTIDE SEQUENCE [LARGE SCALE GENOMIC DNA]</scope>
    <source>
        <strain evidence="2 3">DSM 27267</strain>
    </source>
</reference>
<dbReference type="Gene3D" id="3.40.630.30">
    <property type="match status" value="1"/>
</dbReference>
<dbReference type="SUPFAM" id="SSF55729">
    <property type="entry name" value="Acyl-CoA N-acyltransferases (Nat)"/>
    <property type="match status" value="1"/>
</dbReference>
<reference evidence="1 4" key="2">
    <citation type="submission" date="2019-10" db="EMBL/GenBank/DDBJ databases">
        <title>Prolixibacter strains distinguished by the presence of nitrate reductase genes were adept at nitrate-dependent anaerobic corrosion of metallic iron and carbon steel.</title>
        <authorList>
            <person name="Iino T."/>
            <person name="Shono N."/>
            <person name="Ito K."/>
            <person name="Nakamura R."/>
            <person name="Sueoka K."/>
            <person name="Harayama S."/>
            <person name="Ohkuma M."/>
        </authorList>
    </citation>
    <scope>NUCLEOTIDE SEQUENCE [LARGE SCALE GENOMIC DNA]</scope>
    <source>
        <strain evidence="1 4">MIC1-1</strain>
    </source>
</reference>
<sequence>MKKAQTFHLTEVTDAPTRKEFLTLPVKLYAQDKNWSHPLDNDIREILDPNRNKLLAHGESQCWILKDDTGETVGRIAAFYEKESSDQNEQPTGGVGFFECINDKDAAFMLFDTGKEWLKERGMEAMDGPVSLGMRDSFWGCLVDGFHEPVYNMPYNFPYYRELFEAYGFQDYFQQHTYWRKFEPGGLHPAIRRRADYLLSQPEYHVKMIEKGDKQFAYDFKEIYNKAWAEFNGIKGLTDKEAMELLKSMAPIMDERLVYFAYHNEQPIGFFVMMPDIGQIIRRFKGKWNRWNKLRFLYHLKMARSIDRVIGRIFGVVPEFQGKGVEGAMVIAFEKEAMKPSFPYKTLELNWIGDFNPVMMKVAEFIGGKIYKTHITYRYLFDRTKEFKRAPKVNMPKRKPTTTSS</sequence>
<evidence type="ECO:0000313" key="4">
    <source>
        <dbReference type="Proteomes" id="UP000396862"/>
    </source>
</evidence>
<comment type="caution">
    <text evidence="2">The sequence shown here is derived from an EMBL/GenBank/DDBJ whole genome shotgun (WGS) entry which is preliminary data.</text>
</comment>
<dbReference type="RefSeq" id="WP_106543396.1">
    <property type="nucleotide sequence ID" value="NZ_BLAU01000001.1"/>
</dbReference>
<evidence type="ECO:0000313" key="3">
    <source>
        <dbReference type="Proteomes" id="UP000240621"/>
    </source>
</evidence>
<name>A0A2P8C7X9_9BACT</name>
<dbReference type="InterPro" id="IPR039968">
    <property type="entry name" value="BcerS-like"/>
</dbReference>
<keyword evidence="4" id="KW-1185">Reference proteome</keyword>
<organism evidence="2 3">
    <name type="scientific">Prolixibacter denitrificans</name>
    <dbReference type="NCBI Taxonomy" id="1541063"/>
    <lineage>
        <taxon>Bacteria</taxon>
        <taxon>Pseudomonadati</taxon>
        <taxon>Bacteroidota</taxon>
        <taxon>Bacteroidia</taxon>
        <taxon>Marinilabiliales</taxon>
        <taxon>Prolixibacteraceae</taxon>
        <taxon>Prolixibacter</taxon>
    </lineage>
</organism>
<dbReference type="EMBL" id="BLAU01000001">
    <property type="protein sequence ID" value="GET22193.1"/>
    <property type="molecule type" value="Genomic_DNA"/>
</dbReference>